<dbReference type="InParanoid" id="A0A151GX42"/>
<accession>A0A151GX42</accession>
<evidence type="ECO:0000313" key="4">
    <source>
        <dbReference type="Proteomes" id="UP000076580"/>
    </source>
</evidence>
<comment type="caution">
    <text evidence="3">The sequence shown here is derived from an EMBL/GenBank/DDBJ whole genome shotgun (WGS) entry which is preliminary data.</text>
</comment>
<protein>
    <recommendedName>
        <fullName evidence="2">Mso1 N-terminal domain-containing protein</fullName>
    </recommendedName>
</protein>
<feature type="compositionally biased region" description="Low complexity" evidence="1">
    <location>
        <begin position="96"/>
        <end position="108"/>
    </location>
</feature>
<gene>
    <name evidence="3" type="ORF">DCS_02793</name>
</gene>
<proteinExistence type="predicted"/>
<feature type="compositionally biased region" description="Gly residues" evidence="1">
    <location>
        <begin position="134"/>
        <end position="152"/>
    </location>
</feature>
<dbReference type="InterPro" id="IPR028095">
    <property type="entry name" value="Mso1_N_dom"/>
</dbReference>
<feature type="domain" description="Mso1 N-terminal" evidence="2">
    <location>
        <begin position="18"/>
        <end position="57"/>
    </location>
</feature>
<reference evidence="3 4" key="1">
    <citation type="journal article" date="2016" name="Sci. Rep.">
        <title>Insights into Adaptations to a Near-Obligate Nematode Endoparasitic Lifestyle from the Finished Genome of Drechmeria coniospora.</title>
        <authorList>
            <person name="Zhang L."/>
            <person name="Zhou Z."/>
            <person name="Guo Q."/>
            <person name="Fokkens L."/>
            <person name="Miskei M."/>
            <person name="Pocsi I."/>
            <person name="Zhang W."/>
            <person name="Chen M."/>
            <person name="Wang L."/>
            <person name="Sun Y."/>
            <person name="Donzelli B.G."/>
            <person name="Gibson D.M."/>
            <person name="Nelson D.R."/>
            <person name="Luo J.G."/>
            <person name="Rep M."/>
            <person name="Liu H."/>
            <person name="Yang S."/>
            <person name="Wang J."/>
            <person name="Krasnoff S.B."/>
            <person name="Xu Y."/>
            <person name="Molnar I."/>
            <person name="Lin M."/>
        </authorList>
    </citation>
    <scope>NUCLEOTIDE SEQUENCE [LARGE SCALE GENOMIC DNA]</scope>
    <source>
        <strain evidence="3 4">ARSEF 6962</strain>
    </source>
</reference>
<dbReference type="GeneID" id="63715436"/>
<organism evidence="3 4">
    <name type="scientific">Drechmeria coniospora</name>
    <name type="common">Nematophagous fungus</name>
    <name type="synonym">Meria coniospora</name>
    <dbReference type="NCBI Taxonomy" id="98403"/>
    <lineage>
        <taxon>Eukaryota</taxon>
        <taxon>Fungi</taxon>
        <taxon>Dikarya</taxon>
        <taxon>Ascomycota</taxon>
        <taxon>Pezizomycotina</taxon>
        <taxon>Sordariomycetes</taxon>
        <taxon>Hypocreomycetidae</taxon>
        <taxon>Hypocreales</taxon>
        <taxon>Ophiocordycipitaceae</taxon>
        <taxon>Drechmeria</taxon>
    </lineage>
</organism>
<evidence type="ECO:0000313" key="3">
    <source>
        <dbReference type="EMBL" id="KYK61650.1"/>
    </source>
</evidence>
<sequence>MTSWYSNILTRTTSQISSLRATLLSSDADGDTEDDTHVCRVLRNYYNDKGRPLPPWLPPDPKAAVPVPQTLYAQPQAGSRYGLGAPQQQGGGAAGGPLSSLWDSAGPSSGPPPSRPQNLRAGRSMPVGMMVGTARGGGGGGGGGGGVGVGGGAPPPPPPASAWDDGNGARPLPSQRAGSYQPAAAGAVPAGTSAQERLRQRFWGGTSSRTQSPLQNSVSQQGPFQPPGGGAGAGAAPSSYDDRYAPDSAYDAGGGGGGGDPRQGLPTFSRRQGLPNGPRGYR</sequence>
<dbReference type="Proteomes" id="UP000076580">
    <property type="component" value="Chromosome 01"/>
</dbReference>
<keyword evidence="4" id="KW-1185">Reference proteome</keyword>
<feature type="region of interest" description="Disordered" evidence="1">
    <location>
        <begin position="49"/>
        <end position="282"/>
    </location>
</feature>
<name>A0A151GX42_DRECN</name>
<dbReference type="RefSeq" id="XP_040661002.1">
    <property type="nucleotide sequence ID" value="XM_040800119.1"/>
</dbReference>
<dbReference type="Pfam" id="PF14475">
    <property type="entry name" value="Mso1_Sec1_bdg"/>
    <property type="match status" value="1"/>
</dbReference>
<evidence type="ECO:0000256" key="1">
    <source>
        <dbReference type="SAM" id="MobiDB-lite"/>
    </source>
</evidence>
<feature type="compositionally biased region" description="Low complexity" evidence="1">
    <location>
        <begin position="182"/>
        <end position="191"/>
    </location>
</feature>
<dbReference type="AlphaFoldDB" id="A0A151GX42"/>
<feature type="compositionally biased region" description="Gly residues" evidence="1">
    <location>
        <begin position="252"/>
        <end position="261"/>
    </location>
</feature>
<dbReference type="EMBL" id="LAYC01000001">
    <property type="protein sequence ID" value="KYK61650.1"/>
    <property type="molecule type" value="Genomic_DNA"/>
</dbReference>
<feature type="compositionally biased region" description="Pro residues" evidence="1">
    <location>
        <begin position="52"/>
        <end position="61"/>
    </location>
</feature>
<feature type="compositionally biased region" description="Polar residues" evidence="1">
    <location>
        <begin position="205"/>
        <end position="219"/>
    </location>
</feature>
<evidence type="ECO:0000259" key="2">
    <source>
        <dbReference type="Pfam" id="PF14475"/>
    </source>
</evidence>